<sequence>MTGDGSGNDDQRRRLPASPLPSHPLLSYLSEGRRPPPVAQQRRRRGGRANLPRRWRGEHMAREAAARPRRRRRLVPVGGGGSSPAADGGDNSGSSPAAELTTTTVTVVTTMTAMLPASRKSKMAATKDGFCSSVTNSLTLGQWEATHTIKDWWEALANTMRVPKKGLCTLILLVVWEIWKERYQRIFEHNEATLSFIFAKIKEEAWTWATAGAKRLLLPHTV</sequence>
<evidence type="ECO:0000313" key="3">
    <source>
        <dbReference type="Proteomes" id="UP000000763"/>
    </source>
</evidence>
<name>Q6H465_ORYSJ</name>
<feature type="compositionally biased region" description="Basic and acidic residues" evidence="1">
    <location>
        <begin position="55"/>
        <end position="66"/>
    </location>
</feature>
<feature type="region of interest" description="Disordered" evidence="1">
    <location>
        <begin position="1"/>
        <end position="99"/>
    </location>
</feature>
<reference evidence="3" key="2">
    <citation type="journal article" date="2008" name="Nucleic Acids Res.">
        <title>The rice annotation project database (RAP-DB): 2008 update.</title>
        <authorList>
            <consortium name="The rice annotation project (RAP)"/>
        </authorList>
    </citation>
    <scope>GENOME REANNOTATION</scope>
    <source>
        <strain evidence="3">cv. Nipponbare</strain>
    </source>
</reference>
<reference evidence="3" key="1">
    <citation type="journal article" date="2005" name="Nature">
        <title>The map-based sequence of the rice genome.</title>
        <authorList>
            <consortium name="International rice genome sequencing project (IRGSP)"/>
            <person name="Matsumoto T."/>
            <person name="Wu J."/>
            <person name="Kanamori H."/>
            <person name="Katayose Y."/>
            <person name="Fujisawa M."/>
            <person name="Namiki N."/>
            <person name="Mizuno H."/>
            <person name="Yamamoto K."/>
            <person name="Antonio B.A."/>
            <person name="Baba T."/>
            <person name="Sakata K."/>
            <person name="Nagamura Y."/>
            <person name="Aoki H."/>
            <person name="Arikawa K."/>
            <person name="Arita K."/>
            <person name="Bito T."/>
            <person name="Chiden Y."/>
            <person name="Fujitsuka N."/>
            <person name="Fukunaka R."/>
            <person name="Hamada M."/>
            <person name="Harada C."/>
            <person name="Hayashi A."/>
            <person name="Hijishita S."/>
            <person name="Honda M."/>
            <person name="Hosokawa S."/>
            <person name="Ichikawa Y."/>
            <person name="Idonuma A."/>
            <person name="Iijima M."/>
            <person name="Ikeda M."/>
            <person name="Ikeno M."/>
            <person name="Ito K."/>
            <person name="Ito S."/>
            <person name="Ito T."/>
            <person name="Ito Y."/>
            <person name="Ito Y."/>
            <person name="Iwabuchi A."/>
            <person name="Kamiya K."/>
            <person name="Karasawa W."/>
            <person name="Kurita K."/>
            <person name="Katagiri S."/>
            <person name="Kikuta A."/>
            <person name="Kobayashi H."/>
            <person name="Kobayashi N."/>
            <person name="Machita K."/>
            <person name="Maehara T."/>
            <person name="Masukawa M."/>
            <person name="Mizubayashi T."/>
            <person name="Mukai Y."/>
            <person name="Nagasaki H."/>
            <person name="Nagata Y."/>
            <person name="Naito S."/>
            <person name="Nakashima M."/>
            <person name="Nakama Y."/>
            <person name="Nakamichi Y."/>
            <person name="Nakamura M."/>
            <person name="Meguro A."/>
            <person name="Negishi M."/>
            <person name="Ohta I."/>
            <person name="Ohta T."/>
            <person name="Okamoto M."/>
            <person name="Ono N."/>
            <person name="Saji S."/>
            <person name="Sakaguchi M."/>
            <person name="Sakai K."/>
            <person name="Shibata M."/>
            <person name="Shimokawa T."/>
            <person name="Song J."/>
            <person name="Takazaki Y."/>
            <person name="Terasawa K."/>
            <person name="Tsugane M."/>
            <person name="Tsuji K."/>
            <person name="Ueda S."/>
            <person name="Waki K."/>
            <person name="Yamagata H."/>
            <person name="Yamamoto M."/>
            <person name="Yamamoto S."/>
            <person name="Yamane H."/>
            <person name="Yoshiki S."/>
            <person name="Yoshihara R."/>
            <person name="Yukawa K."/>
            <person name="Zhong H."/>
            <person name="Yano M."/>
            <person name="Yuan Q."/>
            <person name="Ouyang S."/>
            <person name="Liu J."/>
            <person name="Jones K.M."/>
            <person name="Gansberger K."/>
            <person name="Moffat K."/>
            <person name="Hill J."/>
            <person name="Bera J."/>
            <person name="Fadrosh D."/>
            <person name="Jin S."/>
            <person name="Johri S."/>
            <person name="Kim M."/>
            <person name="Overton L."/>
            <person name="Reardon M."/>
            <person name="Tsitrin T."/>
            <person name="Vuong H."/>
            <person name="Weaver B."/>
            <person name="Ciecko A."/>
            <person name="Tallon L."/>
            <person name="Jackson J."/>
            <person name="Pai G."/>
            <person name="Aken S.V."/>
            <person name="Utterback T."/>
            <person name="Reidmuller S."/>
            <person name="Feldblyum T."/>
            <person name="Hsiao J."/>
            <person name="Zismann V."/>
            <person name="Iobst S."/>
            <person name="de Vazeille A.R."/>
            <person name="Buell C.R."/>
            <person name="Ying K."/>
            <person name="Li Y."/>
            <person name="Lu T."/>
            <person name="Huang Y."/>
            <person name="Zhao Q."/>
            <person name="Feng Q."/>
            <person name="Zhang L."/>
            <person name="Zhu J."/>
            <person name="Weng Q."/>
            <person name="Mu J."/>
            <person name="Lu Y."/>
            <person name="Fan D."/>
            <person name="Liu Y."/>
            <person name="Guan J."/>
            <person name="Zhang Y."/>
            <person name="Yu S."/>
            <person name="Liu X."/>
            <person name="Zhang Y."/>
            <person name="Hong G."/>
            <person name="Han B."/>
            <person name="Choisne N."/>
            <person name="Demange N."/>
            <person name="Orjeda G."/>
            <person name="Samain S."/>
            <person name="Cattolico L."/>
            <person name="Pelletier E."/>
            <person name="Couloux A."/>
            <person name="Segurens B."/>
            <person name="Wincker P."/>
            <person name="D'Hont A."/>
            <person name="Scarpelli C."/>
            <person name="Weissenbach J."/>
            <person name="Salanoubat M."/>
            <person name="Quetier F."/>
            <person name="Yu Y."/>
            <person name="Kim H.R."/>
            <person name="Rambo T."/>
            <person name="Currie J."/>
            <person name="Collura K."/>
            <person name="Luo M."/>
            <person name="Yang T."/>
            <person name="Ammiraju J.S.S."/>
            <person name="Engler F."/>
            <person name="Soderlund C."/>
            <person name="Wing R.A."/>
            <person name="Palmer L.E."/>
            <person name="de la Bastide M."/>
            <person name="Spiegel L."/>
            <person name="Nascimento L."/>
            <person name="Zutavern T."/>
            <person name="O'Shaughnessy A."/>
            <person name="Dike S."/>
            <person name="Dedhia N."/>
            <person name="Preston R."/>
            <person name="Balija V."/>
            <person name="McCombie W.R."/>
            <person name="Chow T."/>
            <person name="Chen H."/>
            <person name="Chung M."/>
            <person name="Chen C."/>
            <person name="Shaw J."/>
            <person name="Wu H."/>
            <person name="Hsiao K."/>
            <person name="Chao Y."/>
            <person name="Chu M."/>
            <person name="Cheng C."/>
            <person name="Hour A."/>
            <person name="Lee P."/>
            <person name="Lin S."/>
            <person name="Lin Y."/>
            <person name="Liou J."/>
            <person name="Liu S."/>
            <person name="Hsing Y."/>
            <person name="Raghuvanshi S."/>
            <person name="Mohanty A."/>
            <person name="Bharti A.K."/>
            <person name="Gaur A."/>
            <person name="Gupta V."/>
            <person name="Kumar D."/>
            <person name="Ravi V."/>
            <person name="Vij S."/>
            <person name="Kapur A."/>
            <person name="Khurana P."/>
            <person name="Khurana P."/>
            <person name="Khurana J.P."/>
            <person name="Tyagi A.K."/>
            <person name="Gaikwad K."/>
            <person name="Singh A."/>
            <person name="Dalal V."/>
            <person name="Srivastava S."/>
            <person name="Dixit A."/>
            <person name="Pal A.K."/>
            <person name="Ghazi I.A."/>
            <person name="Yadav M."/>
            <person name="Pandit A."/>
            <person name="Bhargava A."/>
            <person name="Sureshbabu K."/>
            <person name="Batra K."/>
            <person name="Sharma T.R."/>
            <person name="Mohapatra T."/>
            <person name="Singh N.K."/>
            <person name="Messing J."/>
            <person name="Nelson A.B."/>
            <person name="Fuks G."/>
            <person name="Kavchok S."/>
            <person name="Keizer G."/>
            <person name="Linton E."/>
            <person name="Llaca V."/>
            <person name="Song R."/>
            <person name="Tanyolac B."/>
            <person name="Young S."/>
            <person name="Ho-Il K."/>
            <person name="Hahn J.H."/>
            <person name="Sangsakoo G."/>
            <person name="Vanavichit A."/>
            <person name="de Mattos Luiz.A.T."/>
            <person name="Zimmer P.D."/>
            <person name="Malone G."/>
            <person name="Dellagostin O."/>
            <person name="de Oliveira A.C."/>
            <person name="Bevan M."/>
            <person name="Bancroft I."/>
            <person name="Minx P."/>
            <person name="Cordum H."/>
            <person name="Wilson R."/>
            <person name="Cheng Z."/>
            <person name="Jin W."/>
            <person name="Jiang J."/>
            <person name="Leong S.A."/>
            <person name="Iwama H."/>
            <person name="Gojobori T."/>
            <person name="Itoh T."/>
            <person name="Niimura Y."/>
            <person name="Fujii Y."/>
            <person name="Habara T."/>
            <person name="Sakai H."/>
            <person name="Sato Y."/>
            <person name="Wilson G."/>
            <person name="Kumar K."/>
            <person name="McCouch S."/>
            <person name="Juretic N."/>
            <person name="Hoen D."/>
            <person name="Wright S."/>
            <person name="Bruskiewich R."/>
            <person name="Bureau T."/>
            <person name="Miyao A."/>
            <person name="Hirochika H."/>
            <person name="Nishikawa T."/>
            <person name="Kadowaki K."/>
            <person name="Sugiura M."/>
            <person name="Burr B."/>
            <person name="Sasaki T."/>
        </authorList>
    </citation>
    <scope>NUCLEOTIDE SEQUENCE [LARGE SCALE GENOMIC DNA]</scope>
    <source>
        <strain evidence="3">cv. Nipponbare</strain>
    </source>
</reference>
<feature type="compositionally biased region" description="Low complexity" evidence="1">
    <location>
        <begin position="83"/>
        <end position="99"/>
    </location>
</feature>
<organism evidence="2 3">
    <name type="scientific">Oryza sativa subsp. japonica</name>
    <name type="common">Rice</name>
    <dbReference type="NCBI Taxonomy" id="39947"/>
    <lineage>
        <taxon>Eukaryota</taxon>
        <taxon>Viridiplantae</taxon>
        <taxon>Streptophyta</taxon>
        <taxon>Embryophyta</taxon>
        <taxon>Tracheophyta</taxon>
        <taxon>Spermatophyta</taxon>
        <taxon>Magnoliopsida</taxon>
        <taxon>Liliopsida</taxon>
        <taxon>Poales</taxon>
        <taxon>Poaceae</taxon>
        <taxon>BOP clade</taxon>
        <taxon>Oryzoideae</taxon>
        <taxon>Oryzeae</taxon>
        <taxon>Oryzinae</taxon>
        <taxon>Oryza</taxon>
        <taxon>Oryza sativa</taxon>
    </lineage>
</organism>
<feature type="compositionally biased region" description="Basic residues" evidence="1">
    <location>
        <begin position="41"/>
        <end position="54"/>
    </location>
</feature>
<proteinExistence type="predicted"/>
<evidence type="ECO:0000313" key="2">
    <source>
        <dbReference type="EMBL" id="BAD26484.1"/>
    </source>
</evidence>
<dbReference type="AlphaFoldDB" id="Q6H465"/>
<evidence type="ECO:0000256" key="1">
    <source>
        <dbReference type="SAM" id="MobiDB-lite"/>
    </source>
</evidence>
<accession>Q6H465</accession>
<gene>
    <name evidence="2" type="primary">B1250G12.23</name>
</gene>
<dbReference type="Proteomes" id="UP000000763">
    <property type="component" value="Chromosome 2"/>
</dbReference>
<dbReference type="EMBL" id="AP006452">
    <property type="protein sequence ID" value="BAD26484.1"/>
    <property type="molecule type" value="Genomic_DNA"/>
</dbReference>
<protein>
    <submittedName>
        <fullName evidence="2">Uncharacterized protein</fullName>
    </submittedName>
</protein>